<accession>A0A1C2DSK0</accession>
<dbReference type="GO" id="GO:0003677">
    <property type="term" value="F:DNA binding"/>
    <property type="evidence" value="ECO:0007669"/>
    <property type="project" value="InterPro"/>
</dbReference>
<dbReference type="InterPro" id="IPR031856">
    <property type="entry name" value="YdaS_toxin-like"/>
</dbReference>
<proteinExistence type="predicted"/>
<dbReference type="EMBL" id="MDEO01000032">
    <property type="protein sequence ID" value="OCX17605.1"/>
    <property type="molecule type" value="Genomic_DNA"/>
</dbReference>
<evidence type="ECO:0000313" key="1">
    <source>
        <dbReference type="EMBL" id="OCX17605.1"/>
    </source>
</evidence>
<dbReference type="Proteomes" id="UP000094412">
    <property type="component" value="Unassembled WGS sequence"/>
</dbReference>
<dbReference type="InterPro" id="IPR010982">
    <property type="entry name" value="Lambda_DNA-bd_dom_sf"/>
</dbReference>
<evidence type="ECO:0000313" key="2">
    <source>
        <dbReference type="Proteomes" id="UP000094412"/>
    </source>
</evidence>
<dbReference type="Gene3D" id="1.10.260.40">
    <property type="entry name" value="lambda repressor-like DNA-binding domains"/>
    <property type="match status" value="1"/>
</dbReference>
<protein>
    <submittedName>
        <fullName evidence="1">Uncharacterized protein</fullName>
    </submittedName>
</protein>
<sequence length="90" mass="10218">MSTALIEAAQWADELMEAETKSRREKEYMVRNRLAKEVGCSQQYISLLLREGGQLSAEMSLGFERATNSVISRHDLRPDIFGPSQEERVA</sequence>
<dbReference type="AlphaFoldDB" id="A0A1C2DSK0"/>
<name>A0A1C2DSK0_9HYPH</name>
<organism evidence="1 2">
    <name type="scientific">Mesorhizobium hungaricum</name>
    <dbReference type="NCBI Taxonomy" id="1566387"/>
    <lineage>
        <taxon>Bacteria</taxon>
        <taxon>Pseudomonadati</taxon>
        <taxon>Pseudomonadota</taxon>
        <taxon>Alphaproteobacteria</taxon>
        <taxon>Hyphomicrobiales</taxon>
        <taxon>Phyllobacteriaceae</taxon>
        <taxon>Mesorhizobium</taxon>
    </lineage>
</organism>
<gene>
    <name evidence="1" type="ORF">QV13_12670</name>
</gene>
<keyword evidence="2" id="KW-1185">Reference proteome</keyword>
<reference evidence="1 2" key="1">
    <citation type="submission" date="2016-08" db="EMBL/GenBank/DDBJ databases">
        <title>Whole genome sequence of Mesorhizobium sp. strain UASWS1009 isolated from industrial sewage.</title>
        <authorList>
            <person name="Crovadore J."/>
            <person name="Calmin G."/>
            <person name="Chablais R."/>
            <person name="Cochard B."/>
            <person name="Lefort F."/>
        </authorList>
    </citation>
    <scope>NUCLEOTIDE SEQUENCE [LARGE SCALE GENOMIC DNA]</scope>
    <source>
        <strain evidence="1 2">UASWS1009</strain>
    </source>
</reference>
<dbReference type="Pfam" id="PF15943">
    <property type="entry name" value="YdaS_toxin"/>
    <property type="match status" value="1"/>
</dbReference>
<comment type="caution">
    <text evidence="1">The sequence shown here is derived from an EMBL/GenBank/DDBJ whole genome shotgun (WGS) entry which is preliminary data.</text>
</comment>